<sequence>MTLTTWLVLALVALSVGVSKSALPGLSTLGVALIATVMPAKESTGLLLLLLLCGDLVAVSSYWRQADWRLLSRMLLPVLGGVLVGVVFLARVDDLVMRRTIGGVLLALLAVRAVRWFVDRRSARRAERDAAQDGSGDAGAADTAAADAADMPVAVCASVSAGEPAAQRPHLGVGSVYGTLAGFTTMVANAGGPVMSLYLLSVGATKLRFMGTAACFFFATNLVKLPFSIGLSLVTVDTLRTALVLVPLVLLGAVIGRRLLRSIDQKLFERLVIGLTITASIFLLR</sequence>
<evidence type="ECO:0000256" key="8">
    <source>
        <dbReference type="RuleBase" id="RU363041"/>
    </source>
</evidence>
<evidence type="ECO:0000256" key="4">
    <source>
        <dbReference type="ARBA" id="ARBA00022475"/>
    </source>
</evidence>
<dbReference type="EMBL" id="JACBYE010000004">
    <property type="protein sequence ID" value="NYS92507.1"/>
    <property type="molecule type" value="Genomic_DNA"/>
</dbReference>
<evidence type="ECO:0000256" key="3">
    <source>
        <dbReference type="ARBA" id="ARBA00022448"/>
    </source>
</evidence>
<evidence type="ECO:0000313" key="9">
    <source>
        <dbReference type="EMBL" id="NYS92507.1"/>
    </source>
</evidence>
<evidence type="ECO:0000313" key="10">
    <source>
        <dbReference type="Proteomes" id="UP000561011"/>
    </source>
</evidence>
<evidence type="ECO:0000256" key="7">
    <source>
        <dbReference type="ARBA" id="ARBA00023136"/>
    </source>
</evidence>
<protein>
    <recommendedName>
        <fullName evidence="8">Probable membrane transporter protein</fullName>
    </recommendedName>
</protein>
<dbReference type="InterPro" id="IPR002781">
    <property type="entry name" value="TM_pro_TauE-like"/>
</dbReference>
<name>A0A853EQ95_9MICO</name>
<evidence type="ECO:0000256" key="2">
    <source>
        <dbReference type="ARBA" id="ARBA00009142"/>
    </source>
</evidence>
<dbReference type="Proteomes" id="UP000561011">
    <property type="component" value="Unassembled WGS sequence"/>
</dbReference>
<keyword evidence="7 8" id="KW-0472">Membrane</keyword>
<accession>A0A853EQ95</accession>
<comment type="similarity">
    <text evidence="2 8">Belongs to the 4-toluene sulfonate uptake permease (TSUP) (TC 2.A.102) family.</text>
</comment>
<reference evidence="9 10" key="1">
    <citation type="submission" date="2020-07" db="EMBL/GenBank/DDBJ databases">
        <title>MOT database genomes.</title>
        <authorList>
            <person name="Joseph S."/>
            <person name="Aduse-Opoku J."/>
            <person name="Hashim A."/>
            <person name="Wade W."/>
            <person name="Curtis M."/>
        </authorList>
    </citation>
    <scope>NUCLEOTIDE SEQUENCE [LARGE SCALE GENOMIC DNA]</scope>
    <source>
        <strain evidence="9 10">DSM 100099</strain>
    </source>
</reference>
<keyword evidence="4 8" id="KW-1003">Cell membrane</keyword>
<feature type="transmembrane region" description="Helical" evidence="8">
    <location>
        <begin position="70"/>
        <end position="90"/>
    </location>
</feature>
<dbReference type="RefSeq" id="WP_179912358.1">
    <property type="nucleotide sequence ID" value="NZ_JACBYE010000004.1"/>
</dbReference>
<keyword evidence="3" id="KW-0813">Transport</keyword>
<feature type="transmembrane region" description="Helical" evidence="8">
    <location>
        <begin position="45"/>
        <end position="63"/>
    </location>
</feature>
<proteinExistence type="inferred from homology"/>
<evidence type="ECO:0000256" key="5">
    <source>
        <dbReference type="ARBA" id="ARBA00022692"/>
    </source>
</evidence>
<evidence type="ECO:0000256" key="1">
    <source>
        <dbReference type="ARBA" id="ARBA00004651"/>
    </source>
</evidence>
<dbReference type="Pfam" id="PF01925">
    <property type="entry name" value="TauE"/>
    <property type="match status" value="1"/>
</dbReference>
<dbReference type="PANTHER" id="PTHR30269:SF23">
    <property type="entry name" value="MEMBRANE TRANSPORTER PROTEIN YDHB-RELATED"/>
    <property type="match status" value="1"/>
</dbReference>
<dbReference type="GO" id="GO:0005886">
    <property type="term" value="C:plasma membrane"/>
    <property type="evidence" value="ECO:0007669"/>
    <property type="project" value="UniProtKB-SubCell"/>
</dbReference>
<comment type="subcellular location">
    <subcellularLocation>
        <location evidence="1 8">Cell membrane</location>
        <topology evidence="1 8">Multi-pass membrane protein</topology>
    </subcellularLocation>
</comment>
<gene>
    <name evidence="9" type="ORF">HZZ10_03045</name>
</gene>
<feature type="transmembrane region" description="Helical" evidence="8">
    <location>
        <begin position="239"/>
        <end position="260"/>
    </location>
</feature>
<comment type="caution">
    <text evidence="9">The sequence shown here is derived from an EMBL/GenBank/DDBJ whole genome shotgun (WGS) entry which is preliminary data.</text>
</comment>
<dbReference type="PANTHER" id="PTHR30269">
    <property type="entry name" value="TRANSMEMBRANE PROTEIN YFCA"/>
    <property type="match status" value="1"/>
</dbReference>
<feature type="transmembrane region" description="Helical" evidence="8">
    <location>
        <begin position="267"/>
        <end position="284"/>
    </location>
</feature>
<dbReference type="AlphaFoldDB" id="A0A853EQ95"/>
<evidence type="ECO:0000256" key="6">
    <source>
        <dbReference type="ARBA" id="ARBA00022989"/>
    </source>
</evidence>
<keyword evidence="6 8" id="KW-1133">Transmembrane helix</keyword>
<keyword evidence="5 8" id="KW-0812">Transmembrane</keyword>
<organism evidence="9 10">
    <name type="scientific">Sanguibacter inulinus</name>
    <dbReference type="NCBI Taxonomy" id="60922"/>
    <lineage>
        <taxon>Bacteria</taxon>
        <taxon>Bacillati</taxon>
        <taxon>Actinomycetota</taxon>
        <taxon>Actinomycetes</taxon>
        <taxon>Micrococcales</taxon>
        <taxon>Sanguibacteraceae</taxon>
        <taxon>Sanguibacter</taxon>
    </lineage>
</organism>
<feature type="transmembrane region" description="Helical" evidence="8">
    <location>
        <begin position="207"/>
        <end position="227"/>
    </location>
</feature>
<dbReference type="InterPro" id="IPR052017">
    <property type="entry name" value="TSUP"/>
</dbReference>
<feature type="transmembrane region" description="Helical" evidence="8">
    <location>
        <begin position="96"/>
        <end position="118"/>
    </location>
</feature>
<keyword evidence="10" id="KW-1185">Reference proteome</keyword>